<dbReference type="AlphaFoldDB" id="A0A3D8RYJ2"/>
<dbReference type="RefSeq" id="XP_026603805.1">
    <property type="nucleotide sequence ID" value="XM_026747973.1"/>
</dbReference>
<dbReference type="SUPFAM" id="SSF51905">
    <property type="entry name" value="FAD/NAD(P)-binding domain"/>
    <property type="match status" value="1"/>
</dbReference>
<dbReference type="InterPro" id="IPR036188">
    <property type="entry name" value="FAD/NAD-bd_sf"/>
</dbReference>
<dbReference type="EMBL" id="PVWQ01000006">
    <property type="protein sequence ID" value="RDW79105.1"/>
    <property type="molecule type" value="Genomic_DNA"/>
</dbReference>
<proteinExistence type="predicted"/>
<sequence length="463" mass="51781">MLVSQVLALLGLTSTPASSQPEEIITRDVAILGGGGTGSYAAVQLIDRGYSVAVVEQKHRLGGHADTLYLPNGDLIDYGIRAYFNESVVRDFFNKLHVEYESYWPSANNTDRVDFRTGARVPVSGDPVDPIPAILRYRAAIEQFNYLSTGGYFLPDPVPEALLRPFREFVEANDLQDALTVIWTFSEPLGDILEAPLLFVIQMFGISHMHGLLQGPYIRPRNGSAAIFKEAARYIGEDNIFYESTAIRTTRDSTGVEVVVENSDGRKRIRARKLLISFPPILPKLRGFDLNEKELSLFRKWKYTAYYGVIINNCGIPDGFNIVNTDPKLPGGLPAVPFASIVDFGEVSGYYRTRVIGTESFTGRDAKQLVLDDLRRMGAEQTFPINEDLEIVALESHWPTALTVPPDEARSGFYQKLYALQGRRSTYYTGYAFCTDYSPQLWNYTLNIVDMMVGDMRGSLESK</sequence>
<keyword evidence="1" id="KW-0732">Signal</keyword>
<reference evidence="2 3" key="1">
    <citation type="journal article" date="2018" name="IMA Fungus">
        <title>IMA Genome-F 9: Draft genome sequence of Annulohypoxylon stygium, Aspergillus mulundensis, Berkeleyomyces basicola (syn. Thielaviopsis basicola), Ceratocystis smalleyi, two Cercospora beticola strains, Coleophoma cylindrospora, Fusarium fracticaudum, Phialophora cf. hyalina, and Morchella septimelata.</title>
        <authorList>
            <person name="Wingfield B.D."/>
            <person name="Bills G.F."/>
            <person name="Dong Y."/>
            <person name="Huang W."/>
            <person name="Nel W.J."/>
            <person name="Swalarsk-Parry B.S."/>
            <person name="Vaghefi N."/>
            <person name="Wilken P.M."/>
            <person name="An Z."/>
            <person name="de Beer Z.W."/>
            <person name="De Vos L."/>
            <person name="Chen L."/>
            <person name="Duong T.A."/>
            <person name="Gao Y."/>
            <person name="Hammerbacher A."/>
            <person name="Kikkert J.R."/>
            <person name="Li Y."/>
            <person name="Li H."/>
            <person name="Li K."/>
            <person name="Li Q."/>
            <person name="Liu X."/>
            <person name="Ma X."/>
            <person name="Naidoo K."/>
            <person name="Pethybridge S.J."/>
            <person name="Sun J."/>
            <person name="Steenkamp E.T."/>
            <person name="van der Nest M.A."/>
            <person name="van Wyk S."/>
            <person name="Wingfield M.J."/>
            <person name="Xiong C."/>
            <person name="Yue Q."/>
            <person name="Zhang X."/>
        </authorList>
    </citation>
    <scope>NUCLEOTIDE SEQUENCE [LARGE SCALE GENOMIC DNA]</scope>
    <source>
        <strain evidence="2 3">DSM 5745</strain>
    </source>
</reference>
<protein>
    <recommendedName>
        <fullName evidence="4">Amine oxidase domain-containing protein</fullName>
    </recommendedName>
</protein>
<dbReference type="Gene3D" id="3.30.70.1990">
    <property type="match status" value="1"/>
</dbReference>
<dbReference type="Proteomes" id="UP000256690">
    <property type="component" value="Unassembled WGS sequence"/>
</dbReference>
<dbReference type="OrthoDB" id="68575at2759"/>
<dbReference type="GeneID" id="38116327"/>
<accession>A0A3D8RYJ2</accession>
<evidence type="ECO:0000313" key="2">
    <source>
        <dbReference type="EMBL" id="RDW79105.1"/>
    </source>
</evidence>
<evidence type="ECO:0000313" key="3">
    <source>
        <dbReference type="Proteomes" id="UP000256690"/>
    </source>
</evidence>
<keyword evidence="3" id="KW-1185">Reference proteome</keyword>
<dbReference type="Gene3D" id="3.50.50.60">
    <property type="entry name" value="FAD/NAD(P)-binding domain"/>
    <property type="match status" value="1"/>
</dbReference>
<evidence type="ECO:0000256" key="1">
    <source>
        <dbReference type="SAM" id="SignalP"/>
    </source>
</evidence>
<comment type="caution">
    <text evidence="2">The sequence shown here is derived from an EMBL/GenBank/DDBJ whole genome shotgun (WGS) entry which is preliminary data.</text>
</comment>
<gene>
    <name evidence="2" type="ORF">DSM5745_05957</name>
</gene>
<feature type="signal peptide" evidence="1">
    <location>
        <begin position="1"/>
        <end position="19"/>
    </location>
</feature>
<evidence type="ECO:0008006" key="4">
    <source>
        <dbReference type="Google" id="ProtNLM"/>
    </source>
</evidence>
<name>A0A3D8RYJ2_9EURO</name>
<dbReference type="Gene3D" id="1.10.405.20">
    <property type="match status" value="1"/>
</dbReference>
<feature type="chain" id="PRO_5017599834" description="Amine oxidase domain-containing protein" evidence="1">
    <location>
        <begin position="20"/>
        <end position="463"/>
    </location>
</feature>
<dbReference type="STRING" id="1810919.A0A3D8RYJ2"/>
<dbReference type="Pfam" id="PF13450">
    <property type="entry name" value="NAD_binding_8"/>
    <property type="match status" value="1"/>
</dbReference>
<organism evidence="2 3">
    <name type="scientific">Aspergillus mulundensis</name>
    <dbReference type="NCBI Taxonomy" id="1810919"/>
    <lineage>
        <taxon>Eukaryota</taxon>
        <taxon>Fungi</taxon>
        <taxon>Dikarya</taxon>
        <taxon>Ascomycota</taxon>
        <taxon>Pezizomycotina</taxon>
        <taxon>Eurotiomycetes</taxon>
        <taxon>Eurotiomycetidae</taxon>
        <taxon>Eurotiales</taxon>
        <taxon>Aspergillaceae</taxon>
        <taxon>Aspergillus</taxon>
        <taxon>Aspergillus subgen. Nidulantes</taxon>
    </lineage>
</organism>